<dbReference type="EMBL" id="MU393468">
    <property type="protein sequence ID" value="KAI4865703.1"/>
    <property type="molecule type" value="Genomic_DNA"/>
</dbReference>
<keyword evidence="2" id="KW-1185">Reference proteome</keyword>
<evidence type="ECO:0000313" key="1">
    <source>
        <dbReference type="EMBL" id="KAI4865703.1"/>
    </source>
</evidence>
<name>A0ACB9Z228_9PEZI</name>
<evidence type="ECO:0000313" key="2">
    <source>
        <dbReference type="Proteomes" id="UP001497700"/>
    </source>
</evidence>
<comment type="caution">
    <text evidence="1">The sequence shown here is derived from an EMBL/GenBank/DDBJ whole genome shotgun (WGS) entry which is preliminary data.</text>
</comment>
<dbReference type="Proteomes" id="UP001497700">
    <property type="component" value="Unassembled WGS sequence"/>
</dbReference>
<gene>
    <name evidence="1" type="ORF">F4820DRAFT_447772</name>
</gene>
<organism evidence="1 2">
    <name type="scientific">Hypoxylon rubiginosum</name>
    <dbReference type="NCBI Taxonomy" id="110542"/>
    <lineage>
        <taxon>Eukaryota</taxon>
        <taxon>Fungi</taxon>
        <taxon>Dikarya</taxon>
        <taxon>Ascomycota</taxon>
        <taxon>Pezizomycotina</taxon>
        <taxon>Sordariomycetes</taxon>
        <taxon>Xylariomycetidae</taxon>
        <taxon>Xylariales</taxon>
        <taxon>Hypoxylaceae</taxon>
        <taxon>Hypoxylon</taxon>
    </lineage>
</organism>
<proteinExistence type="predicted"/>
<accession>A0ACB9Z228</accession>
<sequence length="433" mass="45403">MVALMILGALGLLVSAAKAQDCSPLQPAAQLKIAEGYTAQVILNGLTYPRGLVFDTAGNLLISEQGGSGIRRVVLTESGESVCVASSNQLIPDASLNHGIAFSQDGATLFVSSMETVFAYPYDVEAGTVGTAKTVINGMRRGGHSTRTLLAPVTAPDILLVSHGSESNIDNATTDIATGRSIIKSFSIAELLASTTPTNYASGGETLGWGLRNSVGVGEDPTTGGIWSVENSADQIQRSGVDLHNEGPAEEMNYHGVVSDAANPMKGLNYGYPACFAAWQTSNIPSNAGITIGSQFGGVAGTPYEQVTSRTSAAEVDEFCRTERQGPRTVFPSHTAPLDIKFKEDGSAAYVSFHGSWNRSPPDGYRLGKIDFADGQPVANVSSTTAVEYILENPDNTVCPGACFRPVGLAFDTQGRLFMTSDQTGELFVITGV</sequence>
<protein>
    <submittedName>
        <fullName evidence="1">Soluble quino protein glucose dehydrogenase</fullName>
    </submittedName>
</protein>
<reference evidence="1 2" key="1">
    <citation type="journal article" date="2022" name="New Phytol.">
        <title>Ecological generalism drives hyperdiversity of secondary metabolite gene clusters in xylarialean endophytes.</title>
        <authorList>
            <person name="Franco M.E.E."/>
            <person name="Wisecaver J.H."/>
            <person name="Arnold A.E."/>
            <person name="Ju Y.M."/>
            <person name="Slot J.C."/>
            <person name="Ahrendt S."/>
            <person name="Moore L.P."/>
            <person name="Eastman K.E."/>
            <person name="Scott K."/>
            <person name="Konkel Z."/>
            <person name="Mondo S.J."/>
            <person name="Kuo A."/>
            <person name="Hayes R.D."/>
            <person name="Haridas S."/>
            <person name="Andreopoulos B."/>
            <person name="Riley R."/>
            <person name="LaButti K."/>
            <person name="Pangilinan J."/>
            <person name="Lipzen A."/>
            <person name="Amirebrahimi M."/>
            <person name="Yan J."/>
            <person name="Adam C."/>
            <person name="Keymanesh K."/>
            <person name="Ng V."/>
            <person name="Louie K."/>
            <person name="Northen T."/>
            <person name="Drula E."/>
            <person name="Henrissat B."/>
            <person name="Hsieh H.M."/>
            <person name="Youens-Clark K."/>
            <person name="Lutzoni F."/>
            <person name="Miadlikowska J."/>
            <person name="Eastwood D.C."/>
            <person name="Hamelin R.C."/>
            <person name="Grigoriev I.V."/>
            <person name="U'Ren J.M."/>
        </authorList>
    </citation>
    <scope>NUCLEOTIDE SEQUENCE [LARGE SCALE GENOMIC DNA]</scope>
    <source>
        <strain evidence="1 2">CBS 119005</strain>
    </source>
</reference>